<evidence type="ECO:0000256" key="1">
    <source>
        <dbReference type="SAM" id="MobiDB-lite"/>
    </source>
</evidence>
<feature type="transmembrane region" description="Helical" evidence="2">
    <location>
        <begin position="224"/>
        <end position="245"/>
    </location>
</feature>
<keyword evidence="2" id="KW-1133">Transmembrane helix</keyword>
<keyword evidence="5" id="KW-1185">Reference proteome</keyword>
<name>A0A371CJ04_9APHY</name>
<evidence type="ECO:0000313" key="4">
    <source>
        <dbReference type="EMBL" id="RDX40261.1"/>
    </source>
</evidence>
<evidence type="ECO:0000313" key="5">
    <source>
        <dbReference type="Proteomes" id="UP000256964"/>
    </source>
</evidence>
<protein>
    <recommendedName>
        <fullName evidence="3">DUF6533 domain-containing protein</fullName>
    </recommendedName>
</protein>
<sequence>MSSDTDAAAATAALFDILYTSGYCEVTASVLFIYDTFITFDREVAYFWTAKPIGGASLLFFANRWISMTLYIMAPIGFASFTSDKSCSLFVIATQVMEVLQFVPGAAFSALRTYVLSRSKPLGLLIAALSLAPVGANLLSGTTSPSFGCLRTSKNTATLDLRSNSFIFIAYTGTDPVQGVGWLAPLRGWAALTAMRQSKRLSLQDILFRGDIIAYGLPHRLSKLGISILFVLNVLHLVFSATSVASDDGSASFVTKFMAPITAILISCFLLELQQANRMVVKLDADDPMHSSRNVWDSTPSFISSLGGFVNPAGSARSDDDNAIEMQVHSPSGAPGEEAEVLVEVPEAALSSSSTA</sequence>
<evidence type="ECO:0000259" key="3">
    <source>
        <dbReference type="Pfam" id="PF20151"/>
    </source>
</evidence>
<feature type="domain" description="DUF6533" evidence="3">
    <location>
        <begin position="23"/>
        <end position="68"/>
    </location>
</feature>
<accession>A0A371CJ04</accession>
<proteinExistence type="predicted"/>
<dbReference type="AlphaFoldDB" id="A0A371CJ04"/>
<dbReference type="Pfam" id="PF20151">
    <property type="entry name" value="DUF6533"/>
    <property type="match status" value="1"/>
</dbReference>
<dbReference type="EMBL" id="KZ857570">
    <property type="protein sequence ID" value="RDX40261.1"/>
    <property type="molecule type" value="Genomic_DNA"/>
</dbReference>
<evidence type="ECO:0000256" key="2">
    <source>
        <dbReference type="SAM" id="Phobius"/>
    </source>
</evidence>
<feature type="region of interest" description="Disordered" evidence="1">
    <location>
        <begin position="315"/>
        <end position="339"/>
    </location>
</feature>
<reference evidence="4 5" key="1">
    <citation type="journal article" date="2018" name="Biotechnol. Biofuels">
        <title>Integrative visual omics of the white-rot fungus Polyporus brumalis exposes the biotechnological potential of its oxidative enzymes for delignifying raw plant biomass.</title>
        <authorList>
            <person name="Miyauchi S."/>
            <person name="Rancon A."/>
            <person name="Drula E."/>
            <person name="Hage H."/>
            <person name="Chaduli D."/>
            <person name="Favel A."/>
            <person name="Grisel S."/>
            <person name="Henrissat B."/>
            <person name="Herpoel-Gimbert I."/>
            <person name="Ruiz-Duenas F.J."/>
            <person name="Chevret D."/>
            <person name="Hainaut M."/>
            <person name="Lin J."/>
            <person name="Wang M."/>
            <person name="Pangilinan J."/>
            <person name="Lipzen A."/>
            <person name="Lesage-Meessen L."/>
            <person name="Navarro D."/>
            <person name="Riley R."/>
            <person name="Grigoriev I.V."/>
            <person name="Zhou S."/>
            <person name="Raouche S."/>
            <person name="Rosso M.N."/>
        </authorList>
    </citation>
    <scope>NUCLEOTIDE SEQUENCE [LARGE SCALE GENOMIC DNA]</scope>
    <source>
        <strain evidence="4 5">BRFM 1820</strain>
    </source>
</reference>
<dbReference type="OrthoDB" id="2745134at2759"/>
<organism evidence="4 5">
    <name type="scientific">Lentinus brumalis</name>
    <dbReference type="NCBI Taxonomy" id="2498619"/>
    <lineage>
        <taxon>Eukaryota</taxon>
        <taxon>Fungi</taxon>
        <taxon>Dikarya</taxon>
        <taxon>Basidiomycota</taxon>
        <taxon>Agaricomycotina</taxon>
        <taxon>Agaricomycetes</taxon>
        <taxon>Polyporales</taxon>
        <taxon>Polyporaceae</taxon>
        <taxon>Lentinus</taxon>
    </lineage>
</organism>
<dbReference type="Proteomes" id="UP000256964">
    <property type="component" value="Unassembled WGS sequence"/>
</dbReference>
<keyword evidence="2" id="KW-0472">Membrane</keyword>
<feature type="transmembrane region" description="Helical" evidence="2">
    <location>
        <begin position="257"/>
        <end position="273"/>
    </location>
</feature>
<dbReference type="STRING" id="139420.A0A371CJ04"/>
<gene>
    <name evidence="4" type="ORF">OH76DRAFT_1423810</name>
</gene>
<keyword evidence="2" id="KW-0812">Transmembrane</keyword>
<dbReference type="InterPro" id="IPR045340">
    <property type="entry name" value="DUF6533"/>
</dbReference>